<dbReference type="EC" id="3.1.2.20" evidence="5"/>
<dbReference type="GO" id="GO:0009062">
    <property type="term" value="P:fatty acid catabolic process"/>
    <property type="evidence" value="ECO:0007669"/>
    <property type="project" value="TreeGrafter"/>
</dbReference>
<evidence type="ECO:0000313" key="12">
    <source>
        <dbReference type="Proteomes" id="UP000698242"/>
    </source>
</evidence>
<evidence type="ECO:0000256" key="1">
    <source>
        <dbReference type="ARBA" id="ARBA00006538"/>
    </source>
</evidence>
<organism evidence="11 12">
    <name type="scientific">Profundibacterium mesophilum KAUST100406-0324</name>
    <dbReference type="NCBI Taxonomy" id="1037889"/>
    <lineage>
        <taxon>Bacteria</taxon>
        <taxon>Pseudomonadati</taxon>
        <taxon>Pseudomonadota</taxon>
        <taxon>Alphaproteobacteria</taxon>
        <taxon>Rhodobacterales</taxon>
        <taxon>Roseobacteraceae</taxon>
        <taxon>Profundibacterium</taxon>
    </lineage>
</organism>
<evidence type="ECO:0000259" key="9">
    <source>
        <dbReference type="Pfam" id="PF02551"/>
    </source>
</evidence>
<dbReference type="InterPro" id="IPR042171">
    <property type="entry name" value="Acyl-CoA_hotdog"/>
</dbReference>
<dbReference type="AlphaFoldDB" id="A0A921TE49"/>
<dbReference type="Gene3D" id="2.40.160.210">
    <property type="entry name" value="Acyl-CoA thioesterase, double hotdog domain"/>
    <property type="match status" value="1"/>
</dbReference>
<dbReference type="Pfam" id="PF13622">
    <property type="entry name" value="4HBT_3"/>
    <property type="match status" value="1"/>
</dbReference>
<comment type="caution">
    <text evidence="11">The sequence shown here is derived from an EMBL/GenBank/DDBJ whole genome shotgun (WGS) entry which is preliminary data.</text>
</comment>
<keyword evidence="4" id="KW-0443">Lipid metabolism</keyword>
<gene>
    <name evidence="11" type="primary">tesB</name>
    <name evidence="11" type="ORF">PMES_00729</name>
</gene>
<feature type="domain" description="Acyl-CoA thioesterase 2 C-terminal" evidence="9">
    <location>
        <begin position="188"/>
        <end position="292"/>
    </location>
</feature>
<dbReference type="GO" id="GO:0006637">
    <property type="term" value="P:acyl-CoA metabolic process"/>
    <property type="evidence" value="ECO:0007669"/>
    <property type="project" value="InterPro"/>
</dbReference>
<feature type="domain" description="Acyl-CoA thioesterase-like N-terminal HotDog" evidence="10">
    <location>
        <begin position="44"/>
        <end position="119"/>
    </location>
</feature>
<dbReference type="InterPro" id="IPR003703">
    <property type="entry name" value="Acyl_CoA_thio"/>
</dbReference>
<evidence type="ECO:0000256" key="6">
    <source>
        <dbReference type="ARBA" id="ARBA00050943"/>
    </source>
</evidence>
<dbReference type="CDD" id="cd03444">
    <property type="entry name" value="Thioesterase_II_repeat1"/>
    <property type="match status" value="1"/>
</dbReference>
<dbReference type="Proteomes" id="UP000698242">
    <property type="component" value="Unassembled WGS sequence"/>
</dbReference>
<comment type="similarity">
    <text evidence="1">Belongs to the C/M/P thioester hydrolase family.</text>
</comment>
<dbReference type="PANTHER" id="PTHR11066">
    <property type="entry name" value="ACYL-COA THIOESTERASE"/>
    <property type="match status" value="1"/>
</dbReference>
<evidence type="ECO:0000256" key="4">
    <source>
        <dbReference type="ARBA" id="ARBA00023098"/>
    </source>
</evidence>
<comment type="catalytic activity">
    <reaction evidence="6">
        <text>a fatty acyl-CoA + H2O = a fatty acid + CoA + H(+)</text>
        <dbReference type="Rhea" id="RHEA:16781"/>
        <dbReference type="ChEBI" id="CHEBI:15377"/>
        <dbReference type="ChEBI" id="CHEBI:15378"/>
        <dbReference type="ChEBI" id="CHEBI:28868"/>
        <dbReference type="ChEBI" id="CHEBI:57287"/>
        <dbReference type="ChEBI" id="CHEBI:77636"/>
        <dbReference type="EC" id="3.1.2.20"/>
    </reaction>
    <physiologicalReaction direction="left-to-right" evidence="6">
        <dbReference type="Rhea" id="RHEA:16782"/>
    </physiologicalReaction>
</comment>
<dbReference type="GO" id="GO:0047617">
    <property type="term" value="F:fatty acyl-CoA hydrolase activity"/>
    <property type="evidence" value="ECO:0007669"/>
    <property type="project" value="UniProtKB-EC"/>
</dbReference>
<evidence type="ECO:0000256" key="3">
    <source>
        <dbReference type="ARBA" id="ARBA00022801"/>
    </source>
</evidence>
<dbReference type="Pfam" id="PF02551">
    <property type="entry name" value="Acyl_CoA_thio"/>
    <property type="match status" value="1"/>
</dbReference>
<keyword evidence="3 11" id="KW-0378">Hydrolase</keyword>
<dbReference type="SUPFAM" id="SSF54637">
    <property type="entry name" value="Thioesterase/thiol ester dehydrase-isomerase"/>
    <property type="match status" value="2"/>
</dbReference>
<comment type="subunit">
    <text evidence="2">Homotetramer.</text>
</comment>
<dbReference type="RefSeq" id="WP_159964148.1">
    <property type="nucleotide sequence ID" value="NZ_APKE01000010.1"/>
</dbReference>
<evidence type="ECO:0000313" key="11">
    <source>
        <dbReference type="EMBL" id="KAF0676932.1"/>
    </source>
</evidence>
<name>A0A921TE49_9RHOB</name>
<dbReference type="EMBL" id="APKE01000010">
    <property type="protein sequence ID" value="KAF0676932.1"/>
    <property type="molecule type" value="Genomic_DNA"/>
</dbReference>
<sequence length="300" mass="32931">MTATPPTAQDDGDPVDRLLSLLSIERLDRDLFRARSGIASPRRRIFGGQVIAQALMAACRTVEGRRCHSLHAYFLRPGDPSIPVIYEVDRVRDGGSFTTRQVSAVQNGAQIFNLAASFQADEESPVVHHPLPFAPPDPDTMPDRDTARRAAAAGLPPEWAEDYARPSAIELREIDPIDPADPSPASDRNAAWFRVSRPAGGDDHLQQCLMAYATDMKLLASALRPLGRSILSPEVMPASLDHAIWFHQKIDFDHWHLYVMDSPFTGGARGFNRGSIFRQDGALVASVAQEGLLRPIVPRG</sequence>
<accession>A0A921TE49</accession>
<keyword evidence="12" id="KW-1185">Reference proteome</keyword>
<evidence type="ECO:0000256" key="7">
    <source>
        <dbReference type="ARBA" id="ARBA00071120"/>
    </source>
</evidence>
<reference evidence="11" key="1">
    <citation type="submission" date="2013-03" db="EMBL/GenBank/DDBJ databases">
        <title>Genome Sequence of the Profundibacterium mesophilum strain KAUST100406-0324T from Red Sea, a novel genus in the family Rhodobacteraceae.</title>
        <authorList>
            <person name="Essack M."/>
            <person name="Alam I."/>
            <person name="Lafi F."/>
            <person name="Alawi W."/>
            <person name="Kamanu F."/>
            <person name="Al-Suwailem A."/>
            <person name="Lee O.O."/>
            <person name="Xu Y."/>
            <person name="Bajic V."/>
            <person name="Qian P.-Y."/>
            <person name="Archer J."/>
        </authorList>
    </citation>
    <scope>NUCLEOTIDE SEQUENCE</scope>
    <source>
        <strain evidence="11">KAUST100406-0324</strain>
    </source>
</reference>
<dbReference type="CDD" id="cd03445">
    <property type="entry name" value="Thioesterase_II_repeat2"/>
    <property type="match status" value="1"/>
</dbReference>
<protein>
    <recommendedName>
        <fullName evidence="7">Acyl-CoA thioesterase 2</fullName>
        <ecNumber evidence="5">3.1.2.20</ecNumber>
    </recommendedName>
    <alternativeName>
        <fullName evidence="8">Thioesterase II</fullName>
    </alternativeName>
</protein>
<dbReference type="PANTHER" id="PTHR11066:SF34">
    <property type="entry name" value="ACYL-COENZYME A THIOESTERASE 8"/>
    <property type="match status" value="1"/>
</dbReference>
<evidence type="ECO:0000256" key="2">
    <source>
        <dbReference type="ARBA" id="ARBA00011881"/>
    </source>
</evidence>
<evidence type="ECO:0000256" key="8">
    <source>
        <dbReference type="ARBA" id="ARBA00079653"/>
    </source>
</evidence>
<dbReference type="OrthoDB" id="9781019at2"/>
<dbReference type="FunFam" id="2.40.160.210:FF:000001">
    <property type="entry name" value="Acyl-CoA thioesterase II"/>
    <property type="match status" value="1"/>
</dbReference>
<evidence type="ECO:0000259" key="10">
    <source>
        <dbReference type="Pfam" id="PF13622"/>
    </source>
</evidence>
<dbReference type="InterPro" id="IPR049449">
    <property type="entry name" value="TesB_ACOT8-like_N"/>
</dbReference>
<dbReference type="InterPro" id="IPR025652">
    <property type="entry name" value="TesB_C"/>
</dbReference>
<dbReference type="InterPro" id="IPR029069">
    <property type="entry name" value="HotDog_dom_sf"/>
</dbReference>
<dbReference type="GO" id="GO:0005829">
    <property type="term" value="C:cytosol"/>
    <property type="evidence" value="ECO:0007669"/>
    <property type="project" value="TreeGrafter"/>
</dbReference>
<proteinExistence type="inferred from homology"/>
<evidence type="ECO:0000256" key="5">
    <source>
        <dbReference type="ARBA" id="ARBA00038894"/>
    </source>
</evidence>